<dbReference type="Proteomes" id="UP000177622">
    <property type="component" value="Unassembled WGS sequence"/>
</dbReference>
<keyword evidence="1" id="KW-0472">Membrane</keyword>
<accession>A0A1F5LI20</accession>
<organism evidence="2 3">
    <name type="scientific">Penicillium arizonense</name>
    <dbReference type="NCBI Taxonomy" id="1835702"/>
    <lineage>
        <taxon>Eukaryota</taxon>
        <taxon>Fungi</taxon>
        <taxon>Dikarya</taxon>
        <taxon>Ascomycota</taxon>
        <taxon>Pezizomycotina</taxon>
        <taxon>Eurotiomycetes</taxon>
        <taxon>Eurotiomycetidae</taxon>
        <taxon>Eurotiales</taxon>
        <taxon>Aspergillaceae</taxon>
        <taxon>Penicillium</taxon>
    </lineage>
</organism>
<reference evidence="2 3" key="1">
    <citation type="journal article" date="2016" name="Sci. Rep.">
        <title>Penicillium arizonense, a new, genome sequenced fungal species, reveals a high chemical diversity in secreted metabolites.</title>
        <authorList>
            <person name="Grijseels S."/>
            <person name="Nielsen J.C."/>
            <person name="Randelovic M."/>
            <person name="Nielsen J."/>
            <person name="Nielsen K.F."/>
            <person name="Workman M."/>
            <person name="Frisvad J.C."/>
        </authorList>
    </citation>
    <scope>NUCLEOTIDE SEQUENCE [LARGE SCALE GENOMIC DNA]</scope>
    <source>
        <strain evidence="2 3">CBS 141311</strain>
    </source>
</reference>
<keyword evidence="1" id="KW-1133">Transmembrane helix</keyword>
<dbReference type="RefSeq" id="XP_022487991.1">
    <property type="nucleotide sequence ID" value="XM_022632146.1"/>
</dbReference>
<feature type="transmembrane region" description="Helical" evidence="1">
    <location>
        <begin position="20"/>
        <end position="40"/>
    </location>
</feature>
<dbReference type="EMBL" id="LXJU01000010">
    <property type="protein sequence ID" value="OGE52549.1"/>
    <property type="molecule type" value="Genomic_DNA"/>
</dbReference>
<comment type="caution">
    <text evidence="2">The sequence shown here is derived from an EMBL/GenBank/DDBJ whole genome shotgun (WGS) entry which is preliminary data.</text>
</comment>
<keyword evidence="1" id="KW-0812">Transmembrane</keyword>
<protein>
    <submittedName>
        <fullName evidence="2">Uncharacterized protein</fullName>
    </submittedName>
</protein>
<evidence type="ECO:0000313" key="2">
    <source>
        <dbReference type="EMBL" id="OGE52549.1"/>
    </source>
</evidence>
<name>A0A1F5LI20_PENAI</name>
<proteinExistence type="predicted"/>
<sequence>MSKLIFDVPSRAATTDAAAAPLASALPALATALYVIILLFDDE</sequence>
<dbReference type="GeneID" id="34576880"/>
<evidence type="ECO:0000313" key="3">
    <source>
        <dbReference type="Proteomes" id="UP000177622"/>
    </source>
</evidence>
<keyword evidence="3" id="KW-1185">Reference proteome</keyword>
<evidence type="ECO:0000256" key="1">
    <source>
        <dbReference type="SAM" id="Phobius"/>
    </source>
</evidence>
<dbReference type="AlphaFoldDB" id="A0A1F5LI20"/>
<gene>
    <name evidence="2" type="ORF">PENARI_c010G01962</name>
</gene>